<dbReference type="Gene3D" id="1.20.1440.90">
    <property type="entry name" value="Phosphoenolpyruvate/pyruvate domain"/>
    <property type="match status" value="1"/>
</dbReference>
<dbReference type="HAMAP" id="MF_00595">
    <property type="entry name" value="PEPcase_type1"/>
    <property type="match status" value="1"/>
</dbReference>
<evidence type="ECO:0000256" key="2">
    <source>
        <dbReference type="ARBA" id="ARBA00008346"/>
    </source>
</evidence>
<comment type="similarity">
    <text evidence="2">Belongs to the PEPCase type 1 family.</text>
</comment>
<evidence type="ECO:0000256" key="3">
    <source>
        <dbReference type="ARBA" id="ARBA00012305"/>
    </source>
</evidence>
<dbReference type="PROSITE" id="PS00781">
    <property type="entry name" value="PEPCASE_1"/>
    <property type="match status" value="1"/>
</dbReference>
<comment type="catalytic activity">
    <reaction evidence="7">
        <text>oxaloacetate + phosphate = phosphoenolpyruvate + hydrogencarbonate</text>
        <dbReference type="Rhea" id="RHEA:28370"/>
        <dbReference type="ChEBI" id="CHEBI:16452"/>
        <dbReference type="ChEBI" id="CHEBI:17544"/>
        <dbReference type="ChEBI" id="CHEBI:43474"/>
        <dbReference type="ChEBI" id="CHEBI:58702"/>
        <dbReference type="EC" id="4.1.1.31"/>
    </reaction>
</comment>
<name>A0A7S4QPV3_9STRA</name>
<dbReference type="GO" id="GO:0008964">
    <property type="term" value="F:phosphoenolpyruvate carboxylase activity"/>
    <property type="evidence" value="ECO:0007669"/>
    <property type="project" value="UniProtKB-EC"/>
</dbReference>
<dbReference type="NCBIfam" id="NF000584">
    <property type="entry name" value="PRK00009.1"/>
    <property type="match status" value="1"/>
</dbReference>
<dbReference type="InterPro" id="IPR018129">
    <property type="entry name" value="PEP_COase_Lys_AS"/>
</dbReference>
<keyword evidence="4" id="KW-0460">Magnesium</keyword>
<dbReference type="EMBL" id="HBNS01007447">
    <property type="protein sequence ID" value="CAE4590214.1"/>
    <property type="molecule type" value="Transcribed_RNA"/>
</dbReference>
<evidence type="ECO:0000256" key="4">
    <source>
        <dbReference type="ARBA" id="ARBA00022842"/>
    </source>
</evidence>
<dbReference type="EC" id="4.1.1.31" evidence="3"/>
<dbReference type="InterPro" id="IPR022805">
    <property type="entry name" value="PEP_COase_bac/pln-type"/>
</dbReference>
<dbReference type="InterPro" id="IPR021135">
    <property type="entry name" value="PEP_COase"/>
</dbReference>
<dbReference type="GO" id="GO:0015977">
    <property type="term" value="P:carbon fixation"/>
    <property type="evidence" value="ECO:0007669"/>
    <property type="project" value="UniProtKB-KW"/>
</dbReference>
<dbReference type="Pfam" id="PF00311">
    <property type="entry name" value="PEPcase"/>
    <property type="match status" value="1"/>
</dbReference>
<feature type="active site" evidence="9">
    <location>
        <position position="533"/>
    </location>
</feature>
<sequence length="879" mass="98515">MKTAADHISPLDNLGVMRMFNLALNLVNSAETQHRLRGIREHEFAADKNSHVGPLPMTEDSVRGTIETIVDEEEGTESEIFEKLINQSVEIVLTAHPTEVNRRTLLRKYRLISETLGYLERGDLHPYERSEAMITLKRTIAAIWGSDEIRRQKPTPQQEAAGGIAVIESTLWEAVPSYLRKLDAQCRVSLGKRLPMDAVPIKFASWIGGDRDGNPNVTPAVTLEVVTHQRLRAAKLLLKDMNKLYSELAISSRFTNDMDVLAASITESADKREKYRRVTGYLRRRLVKTVKVCEKQLQALTDSEHYVAELDTYSQFGAIDGVEPINSAEELLEPLTTMYNSLVETGFELVADGLLIDVIRRLKVFGMTLVKLDIREESTRHTIAMDAITRHLGLGSYQEWDEEARLNFLQSELAGKRPLFRTRDLESFGFDPDTLKTLKVFEMASELGPDSLGAYVISQARTASDVLAVMLLQKQYGMTAANGKMMRVAPLFETLNDLTNAPDVIDKLFSMPLYVGAVKSKQEVMVGYSDSAKDAGRLAACWAQYTSQEKMVKVAAKHGVELTFFHGKGGTVGRGGNPALYRAILSHPPNTINGRFRVTEQGEMITQNFGNPAIAERTLDIYTAAVLREAFVEHIEPKEEWREQMQRVSDVSCAGYRQLVREEPRFVPYFRQATPELELGSLNIGSRPAKRNPKGGIESLRAIPWTFAWTQTRLHLSAWLGVGDGLSSDDEKDAKELQTMYADWPWFRETIDLIAMILSKTDFSITKNYDDKLVDKTPELIGLGDEVRAKLVKTRQAILDVSQSKSVAGPHVQLLRASTKIRNPYVDPINVVQAEILKELRGMGEDETLSAEELEVKNLRRDAMIVSINAIAQGMRNSG</sequence>
<reference evidence="10" key="1">
    <citation type="submission" date="2021-01" db="EMBL/GenBank/DDBJ databases">
        <authorList>
            <person name="Corre E."/>
            <person name="Pelletier E."/>
            <person name="Niang G."/>
            <person name="Scheremetjew M."/>
            <person name="Finn R."/>
            <person name="Kale V."/>
            <person name="Holt S."/>
            <person name="Cochrane G."/>
            <person name="Meng A."/>
            <person name="Brown T."/>
            <person name="Cohen L."/>
        </authorList>
    </citation>
    <scope>NUCLEOTIDE SEQUENCE</scope>
    <source>
        <strain evidence="10">GSO104</strain>
    </source>
</reference>
<evidence type="ECO:0000256" key="1">
    <source>
        <dbReference type="ARBA" id="ARBA00001946"/>
    </source>
</evidence>
<dbReference type="GO" id="GO:0005829">
    <property type="term" value="C:cytosol"/>
    <property type="evidence" value="ECO:0007669"/>
    <property type="project" value="TreeGrafter"/>
</dbReference>
<evidence type="ECO:0000256" key="8">
    <source>
        <dbReference type="PROSITE-ProRule" id="PRU10111"/>
    </source>
</evidence>
<dbReference type="PRINTS" id="PR00150">
    <property type="entry name" value="PEPCARBXLASE"/>
</dbReference>
<dbReference type="PANTHER" id="PTHR30523:SF6">
    <property type="entry name" value="PHOSPHOENOLPYRUVATE CARBOXYLASE"/>
    <property type="match status" value="1"/>
</dbReference>
<evidence type="ECO:0000256" key="7">
    <source>
        <dbReference type="ARBA" id="ARBA00048995"/>
    </source>
</evidence>
<keyword evidence="6" id="KW-0120">Carbon dioxide fixation</keyword>
<dbReference type="PROSITE" id="PS00393">
    <property type="entry name" value="PEPCASE_2"/>
    <property type="match status" value="1"/>
</dbReference>
<accession>A0A7S4QPV3</accession>
<feature type="active site" evidence="8">
    <location>
        <position position="96"/>
    </location>
</feature>
<evidence type="ECO:0000256" key="9">
    <source>
        <dbReference type="PROSITE-ProRule" id="PRU10112"/>
    </source>
</evidence>
<dbReference type="AlphaFoldDB" id="A0A7S4QPV3"/>
<dbReference type="GO" id="GO:0006099">
    <property type="term" value="P:tricarboxylic acid cycle"/>
    <property type="evidence" value="ECO:0007669"/>
    <property type="project" value="InterPro"/>
</dbReference>
<dbReference type="InterPro" id="IPR015813">
    <property type="entry name" value="Pyrv/PenolPyrv_kinase-like_dom"/>
</dbReference>
<dbReference type="SUPFAM" id="SSF51621">
    <property type="entry name" value="Phosphoenolpyruvate/pyruvate domain"/>
    <property type="match status" value="1"/>
</dbReference>
<evidence type="ECO:0000313" key="10">
    <source>
        <dbReference type="EMBL" id="CAE4590214.1"/>
    </source>
</evidence>
<keyword evidence="5" id="KW-0456">Lyase</keyword>
<proteinExistence type="inferred from homology"/>
<dbReference type="PANTHER" id="PTHR30523">
    <property type="entry name" value="PHOSPHOENOLPYRUVATE CARBOXYLASE"/>
    <property type="match status" value="1"/>
</dbReference>
<evidence type="ECO:0000256" key="6">
    <source>
        <dbReference type="ARBA" id="ARBA00023300"/>
    </source>
</evidence>
<comment type="cofactor">
    <cofactor evidence="1">
        <name>Mg(2+)</name>
        <dbReference type="ChEBI" id="CHEBI:18420"/>
    </cofactor>
</comment>
<protein>
    <recommendedName>
        <fullName evidence="3">phosphoenolpyruvate carboxylase</fullName>
        <ecNumber evidence="3">4.1.1.31</ecNumber>
    </recommendedName>
</protein>
<organism evidence="10">
    <name type="scientific">Ditylum brightwellii</name>
    <dbReference type="NCBI Taxonomy" id="49249"/>
    <lineage>
        <taxon>Eukaryota</taxon>
        <taxon>Sar</taxon>
        <taxon>Stramenopiles</taxon>
        <taxon>Ochrophyta</taxon>
        <taxon>Bacillariophyta</taxon>
        <taxon>Mediophyceae</taxon>
        <taxon>Lithodesmiophycidae</taxon>
        <taxon>Lithodesmiales</taxon>
        <taxon>Lithodesmiaceae</taxon>
        <taxon>Ditylum</taxon>
    </lineage>
</organism>
<evidence type="ECO:0000256" key="5">
    <source>
        <dbReference type="ARBA" id="ARBA00023239"/>
    </source>
</evidence>
<gene>
    <name evidence="10" type="ORF">DBRI00130_LOCUS6033</name>
</gene>
<dbReference type="InterPro" id="IPR033129">
    <property type="entry name" value="PEPCASE_His_AS"/>
</dbReference>